<evidence type="ECO:0000313" key="1">
    <source>
        <dbReference type="EMBL" id="WFN54470.1"/>
    </source>
</evidence>
<gene>
    <name evidence="1" type="ORF">O1Q98_12335</name>
</gene>
<dbReference type="InterPro" id="IPR036250">
    <property type="entry name" value="AcylCo_DH-like_C"/>
</dbReference>
<accession>A0ABY8G3E7</accession>
<protein>
    <submittedName>
        <fullName evidence="1">VfmB protein</fullName>
    </submittedName>
</protein>
<dbReference type="EMBL" id="CP114280">
    <property type="protein sequence ID" value="WFN54470.1"/>
    <property type="molecule type" value="Genomic_DNA"/>
</dbReference>
<dbReference type="SUPFAM" id="SSF47203">
    <property type="entry name" value="Acyl-CoA dehydrogenase C-terminal domain-like"/>
    <property type="match status" value="1"/>
</dbReference>
<name>A0ABY8G3E7_9GAMM</name>
<evidence type="ECO:0000313" key="2">
    <source>
        <dbReference type="Proteomes" id="UP001219630"/>
    </source>
</evidence>
<keyword evidence="2" id="KW-1185">Reference proteome</keyword>
<dbReference type="Proteomes" id="UP001219630">
    <property type="component" value="Chromosome"/>
</dbReference>
<proteinExistence type="predicted"/>
<sequence>MSAEQLTQVWQAFKDNTLAQALACLLQPEAASADGYVHPLDYHLKAIEASAPQGQQQPVFDRVLNHLGFEVVQRRETLTLPAAFPVLVCAARLGLLARMQTMSWQHLSQRSSFGTKTTRHQLIKASFADVAGKAALLLEQQHLRLQQADWAGLEDDHYQITQLNNEAEKMMGGHGFLLGNTHSLSYLSMMLYSVYGKASCLTAV</sequence>
<reference evidence="1 2" key="1">
    <citation type="submission" date="2022-12" db="EMBL/GenBank/DDBJ databases">
        <title>Complete genome sequencing of Dickeya lacustris type strain LMG30899.</title>
        <authorList>
            <person name="Dobhal S."/>
            <person name="Arizala D."/>
            <person name="Arif M."/>
        </authorList>
    </citation>
    <scope>NUCLEOTIDE SEQUENCE [LARGE SCALE GENOMIC DNA]</scope>
    <source>
        <strain evidence="1 2">LMG30899</strain>
    </source>
</reference>
<organism evidence="1 2">
    <name type="scientific">Dickeya lacustris</name>
    <dbReference type="NCBI Taxonomy" id="2259638"/>
    <lineage>
        <taxon>Bacteria</taxon>
        <taxon>Pseudomonadati</taxon>
        <taxon>Pseudomonadota</taxon>
        <taxon>Gammaproteobacteria</taxon>
        <taxon>Enterobacterales</taxon>
        <taxon>Pectobacteriaceae</taxon>
        <taxon>Dickeya</taxon>
    </lineage>
</organism>
<dbReference type="RefSeq" id="WP_125257851.1">
    <property type="nucleotide sequence ID" value="NZ_CP114280.1"/>
</dbReference>